<protein>
    <recommendedName>
        <fullName evidence="2">C2H2-type domain-containing protein</fullName>
    </recommendedName>
</protein>
<dbReference type="SMART" id="SM00355">
    <property type="entry name" value="ZnF_C2H2"/>
    <property type="match status" value="2"/>
</dbReference>
<dbReference type="PROSITE" id="PS50157">
    <property type="entry name" value="ZINC_FINGER_C2H2_2"/>
    <property type="match status" value="1"/>
</dbReference>
<name>A0A0D0DZ13_9AGAM</name>
<accession>A0A0D0DZ13</accession>
<dbReference type="OrthoDB" id="10261408at2759"/>
<proteinExistence type="predicted"/>
<feature type="domain" description="C2H2-type" evidence="2">
    <location>
        <begin position="92"/>
        <end position="120"/>
    </location>
</feature>
<evidence type="ECO:0000313" key="4">
    <source>
        <dbReference type="Proteomes" id="UP000054538"/>
    </source>
</evidence>
<dbReference type="STRING" id="930991.A0A0D0DZ13"/>
<dbReference type="GO" id="GO:0008270">
    <property type="term" value="F:zinc ion binding"/>
    <property type="evidence" value="ECO:0007669"/>
    <property type="project" value="UniProtKB-KW"/>
</dbReference>
<keyword evidence="1" id="KW-0479">Metal-binding</keyword>
<organism evidence="3 4">
    <name type="scientific">Paxillus rubicundulus Ve08.2h10</name>
    <dbReference type="NCBI Taxonomy" id="930991"/>
    <lineage>
        <taxon>Eukaryota</taxon>
        <taxon>Fungi</taxon>
        <taxon>Dikarya</taxon>
        <taxon>Basidiomycota</taxon>
        <taxon>Agaricomycotina</taxon>
        <taxon>Agaricomycetes</taxon>
        <taxon>Agaricomycetidae</taxon>
        <taxon>Boletales</taxon>
        <taxon>Paxilineae</taxon>
        <taxon>Paxillaceae</taxon>
        <taxon>Paxillus</taxon>
    </lineage>
</organism>
<dbReference type="InParanoid" id="A0A0D0DZ13"/>
<dbReference type="Gene3D" id="3.30.160.60">
    <property type="entry name" value="Classic Zinc Finger"/>
    <property type="match status" value="1"/>
</dbReference>
<reference evidence="4" key="2">
    <citation type="submission" date="2015-01" db="EMBL/GenBank/DDBJ databases">
        <title>Evolutionary Origins and Diversification of the Mycorrhizal Mutualists.</title>
        <authorList>
            <consortium name="DOE Joint Genome Institute"/>
            <consortium name="Mycorrhizal Genomics Consortium"/>
            <person name="Kohler A."/>
            <person name="Kuo A."/>
            <person name="Nagy L.G."/>
            <person name="Floudas D."/>
            <person name="Copeland A."/>
            <person name="Barry K.W."/>
            <person name="Cichocki N."/>
            <person name="Veneault-Fourrey C."/>
            <person name="LaButti K."/>
            <person name="Lindquist E.A."/>
            <person name="Lipzen A."/>
            <person name="Lundell T."/>
            <person name="Morin E."/>
            <person name="Murat C."/>
            <person name="Riley R."/>
            <person name="Ohm R."/>
            <person name="Sun H."/>
            <person name="Tunlid A."/>
            <person name="Henrissat B."/>
            <person name="Grigoriev I.V."/>
            <person name="Hibbett D.S."/>
            <person name="Martin F."/>
        </authorList>
    </citation>
    <scope>NUCLEOTIDE SEQUENCE [LARGE SCALE GENOMIC DNA]</scope>
    <source>
        <strain evidence="4">Ve08.2h10</strain>
    </source>
</reference>
<dbReference type="Proteomes" id="UP000054538">
    <property type="component" value="Unassembled WGS sequence"/>
</dbReference>
<gene>
    <name evidence="3" type="ORF">PAXRUDRAFT_140287</name>
</gene>
<dbReference type="EMBL" id="KN825032">
    <property type="protein sequence ID" value="KIK95601.1"/>
    <property type="molecule type" value="Genomic_DNA"/>
</dbReference>
<evidence type="ECO:0000256" key="1">
    <source>
        <dbReference type="PROSITE-ProRule" id="PRU00042"/>
    </source>
</evidence>
<dbReference type="HOGENOM" id="CLU_126337_0_1_1"/>
<dbReference type="AlphaFoldDB" id="A0A0D0DZ13"/>
<evidence type="ECO:0000313" key="3">
    <source>
        <dbReference type="EMBL" id="KIK95601.1"/>
    </source>
</evidence>
<evidence type="ECO:0000259" key="2">
    <source>
        <dbReference type="PROSITE" id="PS50157"/>
    </source>
</evidence>
<sequence length="120" mass="14048">MSQLSFDFPQEMIIFVGNVINTTVRHCWWTHNGMACNIPVQRQHFNAHLRDFHGINSHEVPYQCLWYGCSAQPMQKPSLERHVKEVHIPAVWACPHCLETFTRKNTLQIHLNERCQGMGH</sequence>
<dbReference type="SUPFAM" id="SSF57667">
    <property type="entry name" value="beta-beta-alpha zinc fingers"/>
    <property type="match status" value="1"/>
</dbReference>
<keyword evidence="1" id="KW-0863">Zinc-finger</keyword>
<reference evidence="3 4" key="1">
    <citation type="submission" date="2014-04" db="EMBL/GenBank/DDBJ databases">
        <authorList>
            <consortium name="DOE Joint Genome Institute"/>
            <person name="Kuo A."/>
            <person name="Kohler A."/>
            <person name="Jargeat P."/>
            <person name="Nagy L.G."/>
            <person name="Floudas D."/>
            <person name="Copeland A."/>
            <person name="Barry K.W."/>
            <person name="Cichocki N."/>
            <person name="Veneault-Fourrey C."/>
            <person name="LaButti K."/>
            <person name="Lindquist E.A."/>
            <person name="Lipzen A."/>
            <person name="Lundell T."/>
            <person name="Morin E."/>
            <person name="Murat C."/>
            <person name="Sun H."/>
            <person name="Tunlid A."/>
            <person name="Henrissat B."/>
            <person name="Grigoriev I.V."/>
            <person name="Hibbett D.S."/>
            <person name="Martin F."/>
            <person name="Nordberg H.P."/>
            <person name="Cantor M.N."/>
            <person name="Hua S.X."/>
        </authorList>
    </citation>
    <scope>NUCLEOTIDE SEQUENCE [LARGE SCALE GENOMIC DNA]</scope>
    <source>
        <strain evidence="3 4">Ve08.2h10</strain>
    </source>
</reference>
<dbReference type="InterPro" id="IPR013087">
    <property type="entry name" value="Znf_C2H2_type"/>
</dbReference>
<keyword evidence="4" id="KW-1185">Reference proteome</keyword>
<keyword evidence="1" id="KW-0862">Zinc</keyword>
<dbReference type="InterPro" id="IPR036236">
    <property type="entry name" value="Znf_C2H2_sf"/>
</dbReference>